<dbReference type="GO" id="GO:0006310">
    <property type="term" value="P:DNA recombination"/>
    <property type="evidence" value="ECO:0007669"/>
    <property type="project" value="UniProtKB-KW"/>
</dbReference>
<feature type="domain" description="Tyr recombinase" evidence="5">
    <location>
        <begin position="145"/>
        <end position="326"/>
    </location>
</feature>
<comment type="caution">
    <text evidence="7">The sequence shown here is derived from an EMBL/GenBank/DDBJ whole genome shotgun (WGS) entry which is preliminary data.</text>
</comment>
<feature type="domain" description="Core-binding (CB)" evidence="6">
    <location>
        <begin position="21"/>
        <end position="124"/>
    </location>
</feature>
<accession>A0A316DZ38</accession>
<keyword evidence="2 4" id="KW-0238">DNA-binding</keyword>
<dbReference type="OrthoDB" id="107900at2"/>
<protein>
    <submittedName>
        <fullName evidence="7">Integrase/recombinase XerD</fullName>
    </submittedName>
</protein>
<dbReference type="Proteomes" id="UP000245634">
    <property type="component" value="Unassembled WGS sequence"/>
</dbReference>
<evidence type="ECO:0000259" key="5">
    <source>
        <dbReference type="PROSITE" id="PS51898"/>
    </source>
</evidence>
<proteinExistence type="inferred from homology"/>
<dbReference type="RefSeq" id="WP_109685957.1">
    <property type="nucleotide sequence ID" value="NZ_QGGL01000002.1"/>
</dbReference>
<evidence type="ECO:0000313" key="8">
    <source>
        <dbReference type="Proteomes" id="UP000245634"/>
    </source>
</evidence>
<dbReference type="PROSITE" id="PS51900">
    <property type="entry name" value="CB"/>
    <property type="match status" value="1"/>
</dbReference>
<keyword evidence="8" id="KW-1185">Reference proteome</keyword>
<dbReference type="SUPFAM" id="SSF56349">
    <property type="entry name" value="DNA breaking-rejoining enzymes"/>
    <property type="match status" value="1"/>
</dbReference>
<gene>
    <name evidence="7" type="ORF">C7459_10210</name>
</gene>
<sequence>MDKRIGKRKKQTRSAHELDALCLDTLFEQFIRAKLAEGRSKRTIDQYRENYKFLLTYIDSKGIERTVNSLSPVVIRDYIVWMLHEKVRFEGHQFVNEQYKTVGLSPVTVNTRLKTLRVFFGFLHSEDHIEHDPMRLVKNVEENENEIVILKVEELQRLLEIPSQRQFCDFRDYVLMNLLLDSFLRINEALSLKVSDIDLEAGMVLVRGENAKNRKSRTIPIQQSTASLLKELIEENREFNADFVFLSNYGEQMTANHFRHRLKEYATKANLTSKVHPHLFRHTAATMFLENGGDIRHLQMMLGHRDLRMVLRYTHLSKQALKKQHEQYSPIIQILEKKTSRRNMRKNA</sequence>
<evidence type="ECO:0000256" key="2">
    <source>
        <dbReference type="ARBA" id="ARBA00023125"/>
    </source>
</evidence>
<organism evidence="7 8">
    <name type="scientific">Tumebacillus permanentifrigoris</name>
    <dbReference type="NCBI Taxonomy" id="378543"/>
    <lineage>
        <taxon>Bacteria</taxon>
        <taxon>Bacillati</taxon>
        <taxon>Bacillota</taxon>
        <taxon>Bacilli</taxon>
        <taxon>Bacillales</taxon>
        <taxon>Alicyclobacillaceae</taxon>
        <taxon>Tumebacillus</taxon>
    </lineage>
</organism>
<evidence type="ECO:0000259" key="6">
    <source>
        <dbReference type="PROSITE" id="PS51900"/>
    </source>
</evidence>
<name>A0A316DZ38_9BACL</name>
<keyword evidence="3" id="KW-0233">DNA recombination</keyword>
<dbReference type="InterPro" id="IPR010998">
    <property type="entry name" value="Integrase_recombinase_N"/>
</dbReference>
<dbReference type="PANTHER" id="PTHR30349">
    <property type="entry name" value="PHAGE INTEGRASE-RELATED"/>
    <property type="match status" value="1"/>
</dbReference>
<evidence type="ECO:0000256" key="4">
    <source>
        <dbReference type="PROSITE-ProRule" id="PRU01248"/>
    </source>
</evidence>
<evidence type="ECO:0000313" key="7">
    <source>
        <dbReference type="EMBL" id="PWK15770.1"/>
    </source>
</evidence>
<dbReference type="GO" id="GO:0015074">
    <property type="term" value="P:DNA integration"/>
    <property type="evidence" value="ECO:0007669"/>
    <property type="project" value="InterPro"/>
</dbReference>
<dbReference type="PROSITE" id="PS51898">
    <property type="entry name" value="TYR_RECOMBINASE"/>
    <property type="match status" value="1"/>
</dbReference>
<dbReference type="GO" id="GO:0003677">
    <property type="term" value="F:DNA binding"/>
    <property type="evidence" value="ECO:0007669"/>
    <property type="project" value="UniProtKB-UniRule"/>
</dbReference>
<dbReference type="InterPro" id="IPR050090">
    <property type="entry name" value="Tyrosine_recombinase_XerCD"/>
</dbReference>
<comment type="similarity">
    <text evidence="1">Belongs to the 'phage' integrase family.</text>
</comment>
<dbReference type="EMBL" id="QGGL01000002">
    <property type="protein sequence ID" value="PWK15770.1"/>
    <property type="molecule type" value="Genomic_DNA"/>
</dbReference>
<dbReference type="InterPro" id="IPR013762">
    <property type="entry name" value="Integrase-like_cat_sf"/>
</dbReference>
<reference evidence="7 8" key="1">
    <citation type="submission" date="2018-05" db="EMBL/GenBank/DDBJ databases">
        <title>Genomic Encyclopedia of Type Strains, Phase IV (KMG-IV): sequencing the most valuable type-strain genomes for metagenomic binning, comparative biology and taxonomic classification.</title>
        <authorList>
            <person name="Goeker M."/>
        </authorList>
    </citation>
    <scope>NUCLEOTIDE SEQUENCE [LARGE SCALE GENOMIC DNA]</scope>
    <source>
        <strain evidence="7 8">DSM 18773</strain>
    </source>
</reference>
<dbReference type="PANTHER" id="PTHR30349:SF41">
    <property type="entry name" value="INTEGRASE_RECOMBINASE PROTEIN MJ0367-RELATED"/>
    <property type="match status" value="1"/>
</dbReference>
<evidence type="ECO:0000256" key="3">
    <source>
        <dbReference type="ARBA" id="ARBA00023172"/>
    </source>
</evidence>
<dbReference type="InterPro" id="IPR044068">
    <property type="entry name" value="CB"/>
</dbReference>
<dbReference type="InterPro" id="IPR011010">
    <property type="entry name" value="DNA_brk_join_enz"/>
</dbReference>
<dbReference type="Gene3D" id="1.10.443.10">
    <property type="entry name" value="Intergrase catalytic core"/>
    <property type="match status" value="1"/>
</dbReference>
<dbReference type="Pfam" id="PF00589">
    <property type="entry name" value="Phage_integrase"/>
    <property type="match status" value="1"/>
</dbReference>
<evidence type="ECO:0000256" key="1">
    <source>
        <dbReference type="ARBA" id="ARBA00008857"/>
    </source>
</evidence>
<dbReference type="InterPro" id="IPR002104">
    <property type="entry name" value="Integrase_catalytic"/>
</dbReference>
<dbReference type="Gene3D" id="1.10.150.130">
    <property type="match status" value="1"/>
</dbReference>
<dbReference type="AlphaFoldDB" id="A0A316DZ38"/>